<comment type="caution">
    <text evidence="1">The sequence shown here is derived from an EMBL/GenBank/DDBJ whole genome shotgun (WGS) entry which is preliminary data.</text>
</comment>
<reference evidence="1" key="1">
    <citation type="journal article" date="2014" name="Front. Microbiol.">
        <title>High frequency of phylogenetically diverse reductive dehalogenase-homologous genes in deep subseafloor sedimentary metagenomes.</title>
        <authorList>
            <person name="Kawai M."/>
            <person name="Futagami T."/>
            <person name="Toyoda A."/>
            <person name="Takaki Y."/>
            <person name="Nishi S."/>
            <person name="Hori S."/>
            <person name="Arai W."/>
            <person name="Tsubouchi T."/>
            <person name="Morono Y."/>
            <person name="Uchiyama I."/>
            <person name="Ito T."/>
            <person name="Fujiyama A."/>
            <person name="Inagaki F."/>
            <person name="Takami H."/>
        </authorList>
    </citation>
    <scope>NUCLEOTIDE SEQUENCE</scope>
    <source>
        <strain evidence="1">Expedition CK06-06</strain>
    </source>
</reference>
<protein>
    <submittedName>
        <fullName evidence="1">Uncharacterized protein</fullName>
    </submittedName>
</protein>
<accession>X1T9P9</accession>
<dbReference type="EMBL" id="BARW01023911">
    <property type="protein sequence ID" value="GAI88116.1"/>
    <property type="molecule type" value="Genomic_DNA"/>
</dbReference>
<sequence>MHVIYSPKGRAGEYGELACTIYLRCTNKCLYCYCPTILHITSEEFHQQPEERANFLTYLEEDAKKLSKDEDLR</sequence>
<gene>
    <name evidence="1" type="ORF">S12H4_39554</name>
</gene>
<dbReference type="AlphaFoldDB" id="X1T9P9"/>
<organism evidence="1">
    <name type="scientific">marine sediment metagenome</name>
    <dbReference type="NCBI Taxonomy" id="412755"/>
    <lineage>
        <taxon>unclassified sequences</taxon>
        <taxon>metagenomes</taxon>
        <taxon>ecological metagenomes</taxon>
    </lineage>
</organism>
<evidence type="ECO:0000313" key="1">
    <source>
        <dbReference type="EMBL" id="GAI88116.1"/>
    </source>
</evidence>
<name>X1T9P9_9ZZZZ</name>
<proteinExistence type="predicted"/>